<dbReference type="PANTHER" id="PTHR46889">
    <property type="entry name" value="TRANSPOSASE INSF FOR INSERTION SEQUENCE IS3B-RELATED"/>
    <property type="match status" value="1"/>
</dbReference>
<dbReference type="Pfam" id="PF13276">
    <property type="entry name" value="HTH_21"/>
    <property type="match status" value="1"/>
</dbReference>
<reference evidence="3" key="1">
    <citation type="journal article" date="2014" name="Int. J. Syst. Evol. Microbiol.">
        <title>Complete genome sequence of Corynebacterium casei LMG S-19264T (=DSM 44701T), isolated from a smear-ripened cheese.</title>
        <authorList>
            <consortium name="US DOE Joint Genome Institute (JGI-PGF)"/>
            <person name="Walter F."/>
            <person name="Albersmeier A."/>
            <person name="Kalinowski J."/>
            <person name="Ruckert C."/>
        </authorList>
    </citation>
    <scope>NUCLEOTIDE SEQUENCE</scope>
    <source>
        <strain evidence="3">CGMCC 1.15454</strain>
    </source>
</reference>
<evidence type="ECO:0000259" key="2">
    <source>
        <dbReference type="PROSITE" id="PS50994"/>
    </source>
</evidence>
<dbReference type="SUPFAM" id="SSF53098">
    <property type="entry name" value="Ribonuclease H-like"/>
    <property type="match status" value="1"/>
</dbReference>
<proteinExistence type="predicted"/>
<sequence length="273" mass="32106">MCQVLGVSKSGYYEWRDRPVSDRSQRKQKLTAQIKRVFIESKKRYGSPKITRVLRSEGVPVSQKTVSRIMKENGLRSKTVKKYKATTNSKHSHPVYPNLLNQDFRADKPGQVWVSDITYIWTKEGWVYLATVMDLFSRRIIGWAMSHRMTKELTLTALRRAINQQKPQEGLIHHSDRGSQYAAKEYQELLRKHHVTTSMSRKGNCYDNACIESFHSVIKKELIFHEDYQTREEAKQSIFSYIMTFYNYKRIHSTIGYMSPIAYEKMYLRKIAS</sequence>
<comment type="caution">
    <text evidence="3">The sequence shown here is derived from an EMBL/GenBank/DDBJ whole genome shotgun (WGS) entry which is preliminary data.</text>
</comment>
<dbReference type="InterPro" id="IPR001584">
    <property type="entry name" value="Integrase_cat-core"/>
</dbReference>
<feature type="domain" description="Integrase catalytic" evidence="2">
    <location>
        <begin position="105"/>
        <end position="268"/>
    </location>
</feature>
<organism evidence="3 4">
    <name type="scientific">Lentibacillus populi</name>
    <dbReference type="NCBI Taxonomy" id="1827502"/>
    <lineage>
        <taxon>Bacteria</taxon>
        <taxon>Bacillati</taxon>
        <taxon>Bacillota</taxon>
        <taxon>Bacilli</taxon>
        <taxon>Bacillales</taxon>
        <taxon>Bacillaceae</taxon>
        <taxon>Lentibacillus</taxon>
    </lineage>
</organism>
<reference evidence="3" key="2">
    <citation type="submission" date="2020-09" db="EMBL/GenBank/DDBJ databases">
        <authorList>
            <person name="Sun Q."/>
            <person name="Zhou Y."/>
        </authorList>
    </citation>
    <scope>NUCLEOTIDE SEQUENCE</scope>
    <source>
        <strain evidence="3">CGMCC 1.15454</strain>
    </source>
</reference>
<dbReference type="InterPro" id="IPR048020">
    <property type="entry name" value="Transpos_IS3"/>
</dbReference>
<comment type="function">
    <text evidence="1">Involved in the transposition of the insertion sequence.</text>
</comment>
<dbReference type="Pfam" id="PF13333">
    <property type="entry name" value="rve_2"/>
    <property type="match status" value="1"/>
</dbReference>
<evidence type="ECO:0000313" key="4">
    <source>
        <dbReference type="Proteomes" id="UP000621492"/>
    </source>
</evidence>
<protein>
    <submittedName>
        <fullName evidence="3">Transposase</fullName>
    </submittedName>
</protein>
<dbReference type="EMBL" id="BMJD01000022">
    <property type="protein sequence ID" value="GGB48053.1"/>
    <property type="molecule type" value="Genomic_DNA"/>
</dbReference>
<gene>
    <name evidence="3" type="ORF">GCM10011409_26980</name>
</gene>
<evidence type="ECO:0000313" key="3">
    <source>
        <dbReference type="EMBL" id="GGB48053.1"/>
    </source>
</evidence>
<name>A0A9W5X616_9BACI</name>
<dbReference type="GO" id="GO:0003676">
    <property type="term" value="F:nucleic acid binding"/>
    <property type="evidence" value="ECO:0007669"/>
    <property type="project" value="InterPro"/>
</dbReference>
<dbReference type="GO" id="GO:0015074">
    <property type="term" value="P:DNA integration"/>
    <property type="evidence" value="ECO:0007669"/>
    <property type="project" value="InterPro"/>
</dbReference>
<accession>A0A9W5X616</accession>
<dbReference type="InterPro" id="IPR025948">
    <property type="entry name" value="HTH-like_dom"/>
</dbReference>
<dbReference type="PROSITE" id="PS50994">
    <property type="entry name" value="INTEGRASE"/>
    <property type="match status" value="1"/>
</dbReference>
<dbReference type="Proteomes" id="UP000621492">
    <property type="component" value="Unassembled WGS sequence"/>
</dbReference>
<keyword evidence="4" id="KW-1185">Reference proteome</keyword>
<evidence type="ECO:0000256" key="1">
    <source>
        <dbReference type="ARBA" id="ARBA00002286"/>
    </source>
</evidence>
<dbReference type="Gene3D" id="3.30.420.10">
    <property type="entry name" value="Ribonuclease H-like superfamily/Ribonuclease H"/>
    <property type="match status" value="1"/>
</dbReference>
<dbReference type="Pfam" id="PF00665">
    <property type="entry name" value="rve"/>
    <property type="match status" value="1"/>
</dbReference>
<dbReference type="NCBIfam" id="NF033516">
    <property type="entry name" value="transpos_IS3"/>
    <property type="match status" value="1"/>
</dbReference>
<dbReference type="InterPro" id="IPR036397">
    <property type="entry name" value="RNaseH_sf"/>
</dbReference>
<dbReference type="PANTHER" id="PTHR46889:SF4">
    <property type="entry name" value="TRANSPOSASE INSO FOR INSERTION SEQUENCE ELEMENT IS911B-RELATED"/>
    <property type="match status" value="1"/>
</dbReference>
<dbReference type="InterPro" id="IPR012337">
    <property type="entry name" value="RNaseH-like_sf"/>
</dbReference>
<dbReference type="InterPro" id="IPR050900">
    <property type="entry name" value="Transposase_IS3/IS150/IS904"/>
</dbReference>
<dbReference type="AlphaFoldDB" id="A0A9W5X616"/>